<gene>
    <name evidence="2" type="ORF">A1s21155_00990</name>
</gene>
<dbReference type="KEGG" id="plak:A1s21155_00990"/>
<sequence length="120" mass="13475">MRRYLRNLFKDESGSVESSLVLIPLLSLFLIAGQLTVALHSRNMEKMLAQDEASNRAISGEFKDSDTYFRIYSPDPNQNLDLVISHRKKSLIQLIPGLSQLIGSDLQTDVSGIAIIENQR</sequence>
<organism evidence="2 3">
    <name type="scientific">Candidatus Planktophila dulcis</name>
    <dbReference type="NCBI Taxonomy" id="1884914"/>
    <lineage>
        <taxon>Bacteria</taxon>
        <taxon>Bacillati</taxon>
        <taxon>Actinomycetota</taxon>
        <taxon>Actinomycetes</taxon>
        <taxon>Candidatus Nanopelagicales</taxon>
        <taxon>Candidatus Nanopelagicaceae</taxon>
        <taxon>Candidatus Planktophila</taxon>
    </lineage>
</organism>
<evidence type="ECO:0000256" key="1">
    <source>
        <dbReference type="SAM" id="Phobius"/>
    </source>
</evidence>
<name>A0AAD0E587_9ACTN</name>
<evidence type="ECO:0000313" key="2">
    <source>
        <dbReference type="EMBL" id="ASY11586.1"/>
    </source>
</evidence>
<evidence type="ECO:0000313" key="3">
    <source>
        <dbReference type="Proteomes" id="UP000217216"/>
    </source>
</evidence>
<proteinExistence type="predicted"/>
<reference evidence="2 3" key="1">
    <citation type="submission" date="2016-07" db="EMBL/GenBank/DDBJ databases">
        <title>High microdiversification within the ubiquitous acI lineage of Actinobacteria.</title>
        <authorList>
            <person name="Neuenschwander S.M."/>
            <person name="Salcher M."/>
            <person name="Ghai R."/>
            <person name="Pernthaler J."/>
        </authorList>
    </citation>
    <scope>NUCLEOTIDE SEQUENCE [LARGE SCALE GENOMIC DNA]</scope>
    <source>
        <strain evidence="2">MMS-21-155</strain>
    </source>
</reference>
<dbReference type="Proteomes" id="UP000217216">
    <property type="component" value="Chromosome"/>
</dbReference>
<dbReference type="AlphaFoldDB" id="A0AAD0E587"/>
<dbReference type="EMBL" id="CP016770">
    <property type="protein sequence ID" value="ASY11586.1"/>
    <property type="molecule type" value="Genomic_DNA"/>
</dbReference>
<keyword evidence="3" id="KW-1185">Reference proteome</keyword>
<keyword evidence="1" id="KW-1133">Transmembrane helix</keyword>
<protein>
    <recommendedName>
        <fullName evidence="4">TadE-like protein</fullName>
    </recommendedName>
</protein>
<evidence type="ECO:0008006" key="4">
    <source>
        <dbReference type="Google" id="ProtNLM"/>
    </source>
</evidence>
<accession>A0AAD0E587</accession>
<feature type="transmembrane region" description="Helical" evidence="1">
    <location>
        <begin position="20"/>
        <end position="39"/>
    </location>
</feature>
<keyword evidence="1" id="KW-0812">Transmembrane</keyword>
<keyword evidence="1" id="KW-0472">Membrane</keyword>